<keyword evidence="1" id="KW-0812">Transmembrane</keyword>
<evidence type="ECO:0000313" key="2">
    <source>
        <dbReference type="EMBL" id="TQR20252.1"/>
    </source>
</evidence>
<feature type="transmembrane region" description="Helical" evidence="1">
    <location>
        <begin position="32"/>
        <end position="48"/>
    </location>
</feature>
<dbReference type="EMBL" id="VDGI01000007">
    <property type="protein sequence ID" value="TQR20252.1"/>
    <property type="molecule type" value="Genomic_DNA"/>
</dbReference>
<gene>
    <name evidence="2" type="ORF">FG384_08825</name>
</gene>
<dbReference type="Pfam" id="PF09964">
    <property type="entry name" value="DUF2198"/>
    <property type="match status" value="1"/>
</dbReference>
<proteinExistence type="predicted"/>
<name>A0A544TS27_9BACI</name>
<dbReference type="InterPro" id="IPR019242">
    <property type="entry name" value="DUF2198"/>
</dbReference>
<dbReference type="RefSeq" id="WP_142642230.1">
    <property type="nucleotide sequence ID" value="NZ_VDGI01000007.1"/>
</dbReference>
<dbReference type="OrthoDB" id="2454250at2"/>
<organism evidence="2 3">
    <name type="scientific">Psychrobacillus vulpis</name>
    <dbReference type="NCBI Taxonomy" id="2325572"/>
    <lineage>
        <taxon>Bacteria</taxon>
        <taxon>Bacillati</taxon>
        <taxon>Bacillota</taxon>
        <taxon>Bacilli</taxon>
        <taxon>Bacillales</taxon>
        <taxon>Bacillaceae</taxon>
        <taxon>Psychrobacillus</taxon>
    </lineage>
</organism>
<protein>
    <submittedName>
        <fullName evidence="2">DUF2198 family protein</fullName>
    </submittedName>
</protein>
<evidence type="ECO:0000313" key="3">
    <source>
        <dbReference type="Proteomes" id="UP000316626"/>
    </source>
</evidence>
<reference evidence="2 3" key="1">
    <citation type="submission" date="2019-06" db="EMBL/GenBank/DDBJ databases">
        <title>Psychrobacillus vulpis sp. nov., a new species isolated from feces of a red fox that inhabits in The Tablas de Daimiel Natural Park, Albacete, Spain.</title>
        <authorList>
            <person name="Rodriguez M."/>
            <person name="Reina J.C."/>
            <person name="Bejar V."/>
            <person name="Llamas I."/>
        </authorList>
    </citation>
    <scope>NUCLEOTIDE SEQUENCE [LARGE SCALE GENOMIC DNA]</scope>
    <source>
        <strain evidence="2 3">Z8</strain>
    </source>
</reference>
<sequence>METLSLSTQITLAIFAPALLVVLFTRITFNHYVALILTVALFAASVYAGHTHRWWIYILDAASLTLGFWYATHMKNRNKNKKKSASH</sequence>
<comment type="caution">
    <text evidence="2">The sequence shown here is derived from an EMBL/GenBank/DDBJ whole genome shotgun (WGS) entry which is preliminary data.</text>
</comment>
<keyword evidence="1" id="KW-0472">Membrane</keyword>
<keyword evidence="1" id="KW-1133">Transmembrane helix</keyword>
<feature type="transmembrane region" description="Helical" evidence="1">
    <location>
        <begin position="6"/>
        <end position="25"/>
    </location>
</feature>
<feature type="transmembrane region" description="Helical" evidence="1">
    <location>
        <begin position="54"/>
        <end position="72"/>
    </location>
</feature>
<dbReference type="AlphaFoldDB" id="A0A544TS27"/>
<evidence type="ECO:0000256" key="1">
    <source>
        <dbReference type="SAM" id="Phobius"/>
    </source>
</evidence>
<accession>A0A544TS27</accession>
<keyword evidence="3" id="KW-1185">Reference proteome</keyword>
<dbReference type="Proteomes" id="UP000316626">
    <property type="component" value="Unassembled WGS sequence"/>
</dbReference>